<evidence type="ECO:0000313" key="1">
    <source>
        <dbReference type="EMBL" id="GAH27074.1"/>
    </source>
</evidence>
<dbReference type="EMBL" id="BART01040204">
    <property type="protein sequence ID" value="GAH27074.1"/>
    <property type="molecule type" value="Genomic_DNA"/>
</dbReference>
<reference evidence="1" key="1">
    <citation type="journal article" date="2014" name="Front. Microbiol.">
        <title>High frequency of phylogenetically diverse reductive dehalogenase-homologous genes in deep subseafloor sedimentary metagenomes.</title>
        <authorList>
            <person name="Kawai M."/>
            <person name="Futagami T."/>
            <person name="Toyoda A."/>
            <person name="Takaki Y."/>
            <person name="Nishi S."/>
            <person name="Hori S."/>
            <person name="Arai W."/>
            <person name="Tsubouchi T."/>
            <person name="Morono Y."/>
            <person name="Uchiyama I."/>
            <person name="Ito T."/>
            <person name="Fujiyama A."/>
            <person name="Inagaki F."/>
            <person name="Takami H."/>
        </authorList>
    </citation>
    <scope>NUCLEOTIDE SEQUENCE</scope>
    <source>
        <strain evidence="1">Expedition CK06-06</strain>
    </source>
</reference>
<protein>
    <submittedName>
        <fullName evidence="1">Uncharacterized protein</fullName>
    </submittedName>
</protein>
<gene>
    <name evidence="1" type="ORF">S01H4_65595</name>
</gene>
<name>X1FCF9_9ZZZZ</name>
<accession>X1FCF9</accession>
<comment type="caution">
    <text evidence="1">The sequence shown here is derived from an EMBL/GenBank/DDBJ whole genome shotgun (WGS) entry which is preliminary data.</text>
</comment>
<organism evidence="1">
    <name type="scientific">marine sediment metagenome</name>
    <dbReference type="NCBI Taxonomy" id="412755"/>
    <lineage>
        <taxon>unclassified sequences</taxon>
        <taxon>metagenomes</taxon>
        <taxon>ecological metagenomes</taxon>
    </lineage>
</organism>
<sequence length="87" mass="9776">VALIAAGLIIWQFLPQKEIVKSSIAVVSFENQSGDNAYDYLQKAIPNLLITSLEQSKYIRVTTWERMPFCMFSSSDHISPALLSRKG</sequence>
<proteinExistence type="predicted"/>
<dbReference type="AlphaFoldDB" id="X1FCF9"/>
<feature type="non-terminal residue" evidence="1">
    <location>
        <position position="1"/>
    </location>
</feature>